<sequence length="377" mass="42647">MKKDSLQQDVKICIMIDKDMQEMNAVRDVFPNAVILLCWFHVLQSIDSWSGRMEGMRNEVVRSMIKLKQCTTQGEFSTEAENVLKHLCDVTRDTHVSDYLKENWLPIANMWSQFGRQMYHGNSETNNLSESLKYQFMGANANRRLGQLLLLLSNKVVDFYRYIDELHKVGRIQAGTNPAAVSDSSAKKMIDKGLSPFCNVKDNGDCSVPSEHTEGKFYSVSLTFLTCPFALLGNVCKYIEFAKSVGAKLGVDVLAIRKKQSQLIVENKSYTEERDYLVVHCDDCQLSIVCNGQCSCRANRFGETCVCLLVQQFLHDTQSKKLETPIMEAQSSDPVPETTTSNQLSTSQMIVDLNAWSNSPNFKDTMELHCAVKKKHT</sequence>
<gene>
    <name evidence="1" type="ORF">AOXY_G2296</name>
</gene>
<evidence type="ECO:0008006" key="3">
    <source>
        <dbReference type="Google" id="ProtNLM"/>
    </source>
</evidence>
<dbReference type="EMBL" id="JAGXEW010000002">
    <property type="protein sequence ID" value="KAK1174728.1"/>
    <property type="molecule type" value="Genomic_DNA"/>
</dbReference>
<name>A0AAD8GIH3_ACIOX</name>
<comment type="caution">
    <text evidence="1">The sequence shown here is derived from an EMBL/GenBank/DDBJ whole genome shotgun (WGS) entry which is preliminary data.</text>
</comment>
<dbReference type="InterPro" id="IPR052579">
    <property type="entry name" value="Zinc_finger_SWIM"/>
</dbReference>
<protein>
    <recommendedName>
        <fullName evidence="3">SWIM-type domain-containing protein</fullName>
    </recommendedName>
</protein>
<evidence type="ECO:0000313" key="1">
    <source>
        <dbReference type="EMBL" id="KAK1174728.1"/>
    </source>
</evidence>
<reference evidence="1" key="1">
    <citation type="submission" date="2022-02" db="EMBL/GenBank/DDBJ databases">
        <title>Atlantic sturgeon de novo genome assembly.</title>
        <authorList>
            <person name="Stock M."/>
            <person name="Klopp C."/>
            <person name="Guiguen Y."/>
            <person name="Cabau C."/>
            <person name="Parinello H."/>
            <person name="Santidrian Yebra-Pimentel E."/>
            <person name="Kuhl H."/>
            <person name="Dirks R.P."/>
            <person name="Guessner J."/>
            <person name="Wuertz S."/>
            <person name="Du K."/>
            <person name="Schartl M."/>
        </authorList>
    </citation>
    <scope>NUCLEOTIDE SEQUENCE</scope>
    <source>
        <strain evidence="1">STURGEONOMICS-FGT-2020</strain>
        <tissue evidence="1">Whole blood</tissue>
    </source>
</reference>
<dbReference type="PANTHER" id="PTHR31569">
    <property type="entry name" value="SWIM-TYPE DOMAIN-CONTAINING PROTEIN"/>
    <property type="match status" value="1"/>
</dbReference>
<organism evidence="1 2">
    <name type="scientific">Acipenser oxyrinchus oxyrinchus</name>
    <dbReference type="NCBI Taxonomy" id="40147"/>
    <lineage>
        <taxon>Eukaryota</taxon>
        <taxon>Metazoa</taxon>
        <taxon>Chordata</taxon>
        <taxon>Craniata</taxon>
        <taxon>Vertebrata</taxon>
        <taxon>Euteleostomi</taxon>
        <taxon>Actinopterygii</taxon>
        <taxon>Chondrostei</taxon>
        <taxon>Acipenseriformes</taxon>
        <taxon>Acipenseridae</taxon>
        <taxon>Acipenser</taxon>
    </lineage>
</organism>
<dbReference type="Proteomes" id="UP001230051">
    <property type="component" value="Unassembled WGS sequence"/>
</dbReference>
<proteinExistence type="predicted"/>
<keyword evidence="2" id="KW-1185">Reference proteome</keyword>
<evidence type="ECO:0000313" key="2">
    <source>
        <dbReference type="Proteomes" id="UP001230051"/>
    </source>
</evidence>
<accession>A0AAD8GIH3</accession>
<dbReference type="PANTHER" id="PTHR31569:SF4">
    <property type="entry name" value="SWIM-TYPE DOMAIN-CONTAINING PROTEIN"/>
    <property type="match status" value="1"/>
</dbReference>
<dbReference type="AlphaFoldDB" id="A0AAD8GIH3"/>